<organism evidence="2">
    <name type="scientific">Corethron hystrix</name>
    <dbReference type="NCBI Taxonomy" id="216773"/>
    <lineage>
        <taxon>Eukaryota</taxon>
        <taxon>Sar</taxon>
        <taxon>Stramenopiles</taxon>
        <taxon>Ochrophyta</taxon>
        <taxon>Bacillariophyta</taxon>
        <taxon>Coscinodiscophyceae</taxon>
        <taxon>Corethrophycidae</taxon>
        <taxon>Corethrales</taxon>
        <taxon>Corethraceae</taxon>
        <taxon>Corethron</taxon>
    </lineage>
</organism>
<reference evidence="2" key="1">
    <citation type="submission" date="2021-01" db="EMBL/GenBank/DDBJ databases">
        <authorList>
            <person name="Corre E."/>
            <person name="Pelletier E."/>
            <person name="Niang G."/>
            <person name="Scheremetjew M."/>
            <person name="Finn R."/>
            <person name="Kale V."/>
            <person name="Holt S."/>
            <person name="Cochrane G."/>
            <person name="Meng A."/>
            <person name="Brown T."/>
            <person name="Cohen L."/>
        </authorList>
    </citation>
    <scope>NUCLEOTIDE SEQUENCE</scope>
    <source>
        <strain evidence="2">308</strain>
    </source>
</reference>
<name>A0A7S1C1D9_9STRA</name>
<protein>
    <submittedName>
        <fullName evidence="2">Uncharacterized protein</fullName>
    </submittedName>
</protein>
<sequence>MSDPHGASRVGEGEDALVAKTEEDAAADGLRTGASGGEGRRSRRRDALVAALSPLDRIALTANGNLQRIVSSFYDAPVSVVVVRNEERASAASRRVPSAVWDRSVALVVHDTTFCRAASVVTVHDAGCAALVRSGKIGLGQLFRHLDRLPKFELVDAGRTRSIGVDGGADDEGRLWRRYRLWCDELECDILEEFVADTWSIRPPADPYDTYDNTF</sequence>
<proteinExistence type="predicted"/>
<dbReference type="AlphaFoldDB" id="A0A7S1C1D9"/>
<feature type="region of interest" description="Disordered" evidence="1">
    <location>
        <begin position="1"/>
        <end position="43"/>
    </location>
</feature>
<accession>A0A7S1C1D9</accession>
<dbReference type="SUPFAM" id="SSF64288">
    <property type="entry name" value="Chorismate lyase-like"/>
    <property type="match status" value="1"/>
</dbReference>
<evidence type="ECO:0000256" key="1">
    <source>
        <dbReference type="SAM" id="MobiDB-lite"/>
    </source>
</evidence>
<dbReference type="EMBL" id="HBFR01040953">
    <property type="protein sequence ID" value="CAD8902724.1"/>
    <property type="molecule type" value="Transcribed_RNA"/>
</dbReference>
<evidence type="ECO:0000313" key="2">
    <source>
        <dbReference type="EMBL" id="CAD8902724.1"/>
    </source>
</evidence>
<gene>
    <name evidence="2" type="ORF">CHYS00102_LOCUS29943</name>
</gene>
<dbReference type="Gene3D" id="3.40.1410.10">
    <property type="entry name" value="Chorismate lyase-like"/>
    <property type="match status" value="1"/>
</dbReference>
<dbReference type="InterPro" id="IPR028978">
    <property type="entry name" value="Chorismate_lyase_/UTRA_dom_sf"/>
</dbReference>